<name>A0A369TFV1_9PROT</name>
<dbReference type="Gene3D" id="3.40.50.150">
    <property type="entry name" value="Vaccinia Virus protein VP39"/>
    <property type="match status" value="1"/>
</dbReference>
<dbReference type="InterPro" id="IPR012967">
    <property type="entry name" value="COMT_dimerisation"/>
</dbReference>
<keyword evidence="2 6" id="KW-0808">Transferase</keyword>
<evidence type="ECO:0000313" key="6">
    <source>
        <dbReference type="EMBL" id="RDD62997.1"/>
    </source>
</evidence>
<dbReference type="InterPro" id="IPR036390">
    <property type="entry name" value="WH_DNA-bd_sf"/>
</dbReference>
<dbReference type="RefSeq" id="WP_114580948.1">
    <property type="nucleotide sequence ID" value="NZ_QPMH01000003.1"/>
</dbReference>
<dbReference type="CDD" id="cd02440">
    <property type="entry name" value="AdoMet_MTases"/>
    <property type="match status" value="1"/>
</dbReference>
<keyword evidence="3" id="KW-0949">S-adenosyl-L-methionine</keyword>
<evidence type="ECO:0000313" key="7">
    <source>
        <dbReference type="Proteomes" id="UP000253941"/>
    </source>
</evidence>
<dbReference type="InterPro" id="IPR001077">
    <property type="entry name" value="COMT_C"/>
</dbReference>
<dbReference type="PROSITE" id="PS51683">
    <property type="entry name" value="SAM_OMT_II"/>
    <property type="match status" value="1"/>
</dbReference>
<dbReference type="PANTHER" id="PTHR43712">
    <property type="entry name" value="PUTATIVE (AFU_ORTHOLOGUE AFUA_4G14580)-RELATED"/>
    <property type="match status" value="1"/>
</dbReference>
<dbReference type="Pfam" id="PF00891">
    <property type="entry name" value="Methyltransf_2"/>
    <property type="match status" value="1"/>
</dbReference>
<organism evidence="6 7">
    <name type="scientific">Ferruginivarius sediminum</name>
    <dbReference type="NCBI Taxonomy" id="2661937"/>
    <lineage>
        <taxon>Bacteria</taxon>
        <taxon>Pseudomonadati</taxon>
        <taxon>Pseudomonadota</taxon>
        <taxon>Alphaproteobacteria</taxon>
        <taxon>Rhodospirillales</taxon>
        <taxon>Rhodospirillaceae</taxon>
        <taxon>Ferruginivarius</taxon>
    </lineage>
</organism>
<dbReference type="GO" id="GO:0046983">
    <property type="term" value="F:protein dimerization activity"/>
    <property type="evidence" value="ECO:0007669"/>
    <property type="project" value="InterPro"/>
</dbReference>
<dbReference type="GO" id="GO:0032259">
    <property type="term" value="P:methylation"/>
    <property type="evidence" value="ECO:0007669"/>
    <property type="project" value="UniProtKB-KW"/>
</dbReference>
<dbReference type="PIRSF" id="PIRSF005739">
    <property type="entry name" value="O-mtase"/>
    <property type="match status" value="1"/>
</dbReference>
<feature type="domain" description="O-methyltransferase C-terminal" evidence="4">
    <location>
        <begin position="155"/>
        <end position="307"/>
    </location>
</feature>
<dbReference type="EMBL" id="QPMH01000003">
    <property type="protein sequence ID" value="RDD62997.1"/>
    <property type="molecule type" value="Genomic_DNA"/>
</dbReference>
<dbReference type="InterPro" id="IPR029063">
    <property type="entry name" value="SAM-dependent_MTases_sf"/>
</dbReference>
<dbReference type="InterPro" id="IPR016461">
    <property type="entry name" value="COMT-like"/>
</dbReference>
<proteinExistence type="predicted"/>
<dbReference type="Gene3D" id="1.10.10.10">
    <property type="entry name" value="Winged helix-like DNA-binding domain superfamily/Winged helix DNA-binding domain"/>
    <property type="match status" value="1"/>
</dbReference>
<dbReference type="Pfam" id="PF08100">
    <property type="entry name" value="Dimerisation"/>
    <property type="match status" value="1"/>
</dbReference>
<dbReference type="Proteomes" id="UP000253941">
    <property type="component" value="Unassembled WGS sequence"/>
</dbReference>
<feature type="domain" description="O-methyltransferase dimerisation" evidence="5">
    <location>
        <begin position="12"/>
        <end position="73"/>
    </location>
</feature>
<gene>
    <name evidence="6" type="ORF">DRB17_04275</name>
</gene>
<evidence type="ECO:0000256" key="2">
    <source>
        <dbReference type="ARBA" id="ARBA00022679"/>
    </source>
</evidence>
<evidence type="ECO:0000259" key="4">
    <source>
        <dbReference type="Pfam" id="PF00891"/>
    </source>
</evidence>
<dbReference type="PANTHER" id="PTHR43712:SF2">
    <property type="entry name" value="O-METHYLTRANSFERASE CICE"/>
    <property type="match status" value="1"/>
</dbReference>
<dbReference type="AlphaFoldDB" id="A0A369TFV1"/>
<dbReference type="InterPro" id="IPR036388">
    <property type="entry name" value="WH-like_DNA-bd_sf"/>
</dbReference>
<evidence type="ECO:0000259" key="5">
    <source>
        <dbReference type="Pfam" id="PF08100"/>
    </source>
</evidence>
<keyword evidence="7" id="KW-1185">Reference proteome</keyword>
<evidence type="ECO:0000256" key="3">
    <source>
        <dbReference type="ARBA" id="ARBA00022691"/>
    </source>
</evidence>
<protein>
    <submittedName>
        <fullName evidence="6">Class I SAM-dependent methyltransferase</fullName>
    </submittedName>
</protein>
<sequence>METEQGKIEAIATAYRQSCVLFAAIELGIWGYFEDRADPVSVQDLATAINLDKRAAHILVNCLCEMRILEIEPDGRIGSPLIRSLGGQDAQSGILNYLDELKEWMRLSEKIVNKDGEYRENRTFATEEIEPYLDMVKLSNAKHAPLYIEVVADKVGAVHSALDIGGGHGLYSELLLGKYPEAYATLMDLPAAIAYLNKRLRTNIAERLTLVEGDAREKVAGHNYDLVMINDMLHSYSYTEKEKIIVNAVESLRPGGWLVCGKYYLDDEDIRSPLNNHFFSLKMLLNTEGGYLESNQEVEALMRRHGLSRVETVFIPHEIPSVAQFGFKE</sequence>
<keyword evidence="1 6" id="KW-0489">Methyltransferase</keyword>
<comment type="caution">
    <text evidence="6">The sequence shown here is derived from an EMBL/GenBank/DDBJ whole genome shotgun (WGS) entry which is preliminary data.</text>
</comment>
<evidence type="ECO:0000256" key="1">
    <source>
        <dbReference type="ARBA" id="ARBA00022603"/>
    </source>
</evidence>
<dbReference type="SUPFAM" id="SSF46785">
    <property type="entry name" value="Winged helix' DNA-binding domain"/>
    <property type="match status" value="1"/>
</dbReference>
<accession>A0A369TFV1</accession>
<dbReference type="GO" id="GO:0008171">
    <property type="term" value="F:O-methyltransferase activity"/>
    <property type="evidence" value="ECO:0007669"/>
    <property type="project" value="InterPro"/>
</dbReference>
<dbReference type="SUPFAM" id="SSF53335">
    <property type="entry name" value="S-adenosyl-L-methionine-dependent methyltransferases"/>
    <property type="match status" value="1"/>
</dbReference>
<reference evidence="6 7" key="1">
    <citation type="submission" date="2018-07" db="EMBL/GenBank/DDBJ databases">
        <title>Venubactetium sediminum gen. nov., sp. nov., isolated from a marine solar saltern.</title>
        <authorList>
            <person name="Wang S."/>
        </authorList>
    </citation>
    <scope>NUCLEOTIDE SEQUENCE [LARGE SCALE GENOMIC DNA]</scope>
    <source>
        <strain evidence="6 7">WD2A32</strain>
    </source>
</reference>